<dbReference type="PROSITE" id="PS50293">
    <property type="entry name" value="TPR_REGION"/>
    <property type="match status" value="1"/>
</dbReference>
<dbReference type="Pfam" id="PF13181">
    <property type="entry name" value="TPR_8"/>
    <property type="match status" value="1"/>
</dbReference>
<feature type="repeat" description="TPR" evidence="3">
    <location>
        <begin position="54"/>
        <end position="87"/>
    </location>
</feature>
<evidence type="ECO:0000313" key="6">
    <source>
        <dbReference type="EMBL" id="MFN0254065.1"/>
    </source>
</evidence>
<dbReference type="InterPro" id="IPR011990">
    <property type="entry name" value="TPR-like_helical_dom_sf"/>
</dbReference>
<protein>
    <submittedName>
        <fullName evidence="6">Tetratricopeptide repeat protein</fullName>
    </submittedName>
</protein>
<evidence type="ECO:0000256" key="1">
    <source>
        <dbReference type="ARBA" id="ARBA00022737"/>
    </source>
</evidence>
<organism evidence="6 7">
    <name type="scientific">Pedobacter ureilyticus</name>
    <dbReference type="NCBI Taxonomy" id="1393051"/>
    <lineage>
        <taxon>Bacteria</taxon>
        <taxon>Pseudomonadati</taxon>
        <taxon>Bacteroidota</taxon>
        <taxon>Sphingobacteriia</taxon>
        <taxon>Sphingobacteriales</taxon>
        <taxon>Sphingobacteriaceae</taxon>
        <taxon>Pedobacter</taxon>
    </lineage>
</organism>
<keyword evidence="1" id="KW-0677">Repeat</keyword>
<dbReference type="PROSITE" id="PS50005">
    <property type="entry name" value="TPR"/>
    <property type="match status" value="5"/>
</dbReference>
<dbReference type="SMART" id="SM00028">
    <property type="entry name" value="TPR"/>
    <property type="match status" value="11"/>
</dbReference>
<keyword evidence="5" id="KW-0732">Signal</keyword>
<dbReference type="SUPFAM" id="SSF48452">
    <property type="entry name" value="TPR-like"/>
    <property type="match status" value="3"/>
</dbReference>
<dbReference type="RefSeq" id="WP_138721251.1">
    <property type="nucleotide sequence ID" value="NZ_SSHJ02000001.1"/>
</dbReference>
<dbReference type="PANTHER" id="PTHR44858">
    <property type="entry name" value="TETRATRICOPEPTIDE REPEAT PROTEIN 6"/>
    <property type="match status" value="1"/>
</dbReference>
<dbReference type="Gene3D" id="1.25.40.10">
    <property type="entry name" value="Tetratricopeptide repeat domain"/>
    <property type="match status" value="4"/>
</dbReference>
<keyword evidence="2 3" id="KW-0802">TPR repeat</keyword>
<accession>A0ABW9J1P5</accession>
<feature type="coiled-coil region" evidence="4">
    <location>
        <begin position="362"/>
        <end position="389"/>
    </location>
</feature>
<feature type="repeat" description="TPR" evidence="3">
    <location>
        <begin position="224"/>
        <end position="257"/>
    </location>
</feature>
<feature type="repeat" description="TPR" evidence="3">
    <location>
        <begin position="122"/>
        <end position="155"/>
    </location>
</feature>
<feature type="chain" id="PRO_5046010178" evidence="5">
    <location>
        <begin position="19"/>
        <end position="596"/>
    </location>
</feature>
<dbReference type="Pfam" id="PF00515">
    <property type="entry name" value="TPR_1"/>
    <property type="match status" value="1"/>
</dbReference>
<dbReference type="Proteomes" id="UP001517247">
    <property type="component" value="Unassembled WGS sequence"/>
</dbReference>
<evidence type="ECO:0000256" key="5">
    <source>
        <dbReference type="SAM" id="SignalP"/>
    </source>
</evidence>
<feature type="repeat" description="TPR" evidence="3">
    <location>
        <begin position="88"/>
        <end position="121"/>
    </location>
</feature>
<dbReference type="InterPro" id="IPR050498">
    <property type="entry name" value="Ycf3"/>
</dbReference>
<keyword evidence="4" id="KW-0175">Coiled coil</keyword>
<feature type="repeat" description="TPR" evidence="3">
    <location>
        <begin position="190"/>
        <end position="223"/>
    </location>
</feature>
<proteinExistence type="predicted"/>
<dbReference type="PANTHER" id="PTHR44858:SF1">
    <property type="entry name" value="UDP-N-ACETYLGLUCOSAMINE--PEPTIDE N-ACETYLGLUCOSAMINYLTRANSFERASE SPINDLY-RELATED"/>
    <property type="match status" value="1"/>
</dbReference>
<evidence type="ECO:0000256" key="4">
    <source>
        <dbReference type="SAM" id="Coils"/>
    </source>
</evidence>
<feature type="signal peptide" evidence="5">
    <location>
        <begin position="1"/>
        <end position="18"/>
    </location>
</feature>
<evidence type="ECO:0000256" key="2">
    <source>
        <dbReference type="ARBA" id="ARBA00022803"/>
    </source>
</evidence>
<gene>
    <name evidence="6" type="ORF">E6A44_000670</name>
</gene>
<name>A0ABW9J1P5_9SPHI</name>
<comment type="caution">
    <text evidence="6">The sequence shown here is derived from an EMBL/GenBank/DDBJ whole genome shotgun (WGS) entry which is preliminary data.</text>
</comment>
<dbReference type="EMBL" id="SSHJ02000001">
    <property type="protein sequence ID" value="MFN0254065.1"/>
    <property type="molecule type" value="Genomic_DNA"/>
</dbReference>
<keyword evidence="7" id="KW-1185">Reference proteome</keyword>
<dbReference type="Pfam" id="PF13432">
    <property type="entry name" value="TPR_16"/>
    <property type="match status" value="2"/>
</dbReference>
<dbReference type="InterPro" id="IPR019734">
    <property type="entry name" value="TPR_rpt"/>
</dbReference>
<evidence type="ECO:0000256" key="3">
    <source>
        <dbReference type="PROSITE-ProRule" id="PRU00339"/>
    </source>
</evidence>
<evidence type="ECO:0000313" key="7">
    <source>
        <dbReference type="Proteomes" id="UP001517247"/>
    </source>
</evidence>
<reference evidence="6 7" key="1">
    <citation type="submission" date="2024-12" db="EMBL/GenBank/DDBJ databases">
        <authorList>
            <person name="Hu S."/>
        </authorList>
    </citation>
    <scope>NUCLEOTIDE SEQUENCE [LARGE SCALE GENOMIC DNA]</scope>
    <source>
        <strain evidence="6 7">THG-T11</strain>
    </source>
</reference>
<sequence length="596" mass="67151">MKIISLFVLLLISSFTFAQKSNYVKTVDAFLIANEPSKVLPYLEAQLKQNPKNEELLRLLGFHNLQRNHLENAEKYYKEALIVNPKCARCDMNLGNVYALKNDFKTALNYLEKAVQTDPKDALILITRGRLKEMLDDRTGALADFNAAIDLEPKNADHYVQRGKYNLNGGYQSLALADFNKAIILAPNSYEGYYFRSSVYFGQNKYDDALKDVNKSITLDPKQEKLYISKGLIYDSLQDYDKTLASYNKAVELNPNYFLTYVNRSKTYYTLENLDASCKDLQTAKRLIKERNLNIPELLEEIESGLNDYCDDSKASYFYQRGIANYNLNQYAKAVDLYNLGLKKFPGHVMLLAFKGNALLALKENENALKNYQEALTNQQALLAELKLSRSLANASEAEIQKAYKATLADIHFGMAKAKINLSDFTEALAQVNTAIQLKDENNEDLATYFNLRGNIHLAAANYDLAQADFTKSIAIHKNYSLAYVNRAIAKASSAENSKISGYSLGGKANNQPLQVIWGTTKSRNKKAESNLISALDDCNAAIGMDKNFGFAYYIRGQLKQLLNQPDYCIDLLNAQKLGMQIEASILKNCKNKSIK</sequence>